<comment type="caution">
    <text evidence="3">The sequence shown here is derived from an EMBL/GenBank/DDBJ whole genome shotgun (WGS) entry which is preliminary data.</text>
</comment>
<dbReference type="PANTHER" id="PTHR43422:SF3">
    <property type="entry name" value="THIAMINE THIAZOLE SYNTHASE"/>
    <property type="match status" value="1"/>
</dbReference>
<evidence type="ECO:0000313" key="3">
    <source>
        <dbReference type="EMBL" id="MFC5154094.1"/>
    </source>
</evidence>
<keyword evidence="4" id="KW-1185">Reference proteome</keyword>
<protein>
    <submittedName>
        <fullName evidence="3">NAD(P)/FAD-dependent oxidoreductase</fullName>
        <ecNumber evidence="3">1.-.-.-</ecNumber>
    </submittedName>
</protein>
<dbReference type="SUPFAM" id="SSF51905">
    <property type="entry name" value="FAD/NAD(P)-binding domain"/>
    <property type="match status" value="1"/>
</dbReference>
<feature type="compositionally biased region" description="Pro residues" evidence="1">
    <location>
        <begin position="450"/>
        <end position="460"/>
    </location>
</feature>
<reference evidence="4" key="1">
    <citation type="journal article" date="2019" name="Int. J. Syst. Evol. Microbiol.">
        <title>The Global Catalogue of Microorganisms (GCM) 10K type strain sequencing project: providing services to taxonomists for standard genome sequencing and annotation.</title>
        <authorList>
            <consortium name="The Broad Institute Genomics Platform"/>
            <consortium name="The Broad Institute Genome Sequencing Center for Infectious Disease"/>
            <person name="Wu L."/>
            <person name="Ma J."/>
        </authorList>
    </citation>
    <scope>NUCLEOTIDE SEQUENCE [LARGE SCALE GENOMIC DNA]</scope>
    <source>
        <strain evidence="4">PCU 266</strain>
    </source>
</reference>
<dbReference type="RefSeq" id="WP_344480281.1">
    <property type="nucleotide sequence ID" value="NZ_BAAASB010000014.1"/>
</dbReference>
<dbReference type="EC" id="1.-.-.-" evidence="3"/>
<sequence length="477" mass="50728">MTHTPSARSAASHAVVIGGSLAGMLAAAALSHAADRVTIIERDTLPAEPAPRRGLPQARHAHLLWAGGARAIESLLPGIQREWLAAGARRISLPTGVVTYTAEGWLRRYREAQYLIACSRDLLDAVVRTRVQKLANVEIRQAQVTHLTGTATQVTGVTTRSADGTEKTVRASIVVDASGCGSRSPHWLAEFGVPPVTETTIDSGLTYATRLYRAPSGADDFPLVNIQSNPADGIPGQTATIMPIEGQRWLVTLSGTRGGEPTDDPDRFVEFARSVRHPLVAELIEHAEPLDSAGTVTISRSGVNKRRYYERMKWAPEGYVILGDAVATYNPVFGHGMTVAAVGAKALADAVRHKGIAAPGLSAEVQRTISRSVSTAWDLATGQDIRYPGCIGPKPPAAARLLTGYVSRLTRTAASSRRVTVALMEPMTLSGPAHALVRPSVLAAVARGPIRPPLTTPPLTPSERALAPKPQTLQFSQ</sequence>
<dbReference type="Pfam" id="PF01494">
    <property type="entry name" value="FAD_binding_3"/>
    <property type="match status" value="1"/>
</dbReference>
<dbReference type="InterPro" id="IPR002938">
    <property type="entry name" value="FAD-bd"/>
</dbReference>
<gene>
    <name evidence="3" type="ORF">ACFPRH_20375</name>
</gene>
<organism evidence="3 4">
    <name type="scientific">Streptomyces amakusaensis</name>
    <dbReference type="NCBI Taxonomy" id="67271"/>
    <lineage>
        <taxon>Bacteria</taxon>
        <taxon>Bacillati</taxon>
        <taxon>Actinomycetota</taxon>
        <taxon>Actinomycetes</taxon>
        <taxon>Kitasatosporales</taxon>
        <taxon>Streptomycetaceae</taxon>
        <taxon>Streptomyces</taxon>
    </lineage>
</organism>
<proteinExistence type="predicted"/>
<accession>A0ABW0AQS3</accession>
<dbReference type="PANTHER" id="PTHR43422">
    <property type="entry name" value="THIAMINE THIAZOLE SYNTHASE"/>
    <property type="match status" value="1"/>
</dbReference>
<evidence type="ECO:0000256" key="1">
    <source>
        <dbReference type="SAM" id="MobiDB-lite"/>
    </source>
</evidence>
<dbReference type="EMBL" id="JBHSKP010000013">
    <property type="protein sequence ID" value="MFC5154094.1"/>
    <property type="molecule type" value="Genomic_DNA"/>
</dbReference>
<dbReference type="Proteomes" id="UP001596160">
    <property type="component" value="Unassembled WGS sequence"/>
</dbReference>
<evidence type="ECO:0000313" key="4">
    <source>
        <dbReference type="Proteomes" id="UP001596160"/>
    </source>
</evidence>
<dbReference type="InterPro" id="IPR036188">
    <property type="entry name" value="FAD/NAD-bd_sf"/>
</dbReference>
<feature type="domain" description="FAD-binding" evidence="2">
    <location>
        <begin position="14"/>
        <end position="348"/>
    </location>
</feature>
<feature type="region of interest" description="Disordered" evidence="1">
    <location>
        <begin position="449"/>
        <end position="477"/>
    </location>
</feature>
<dbReference type="GO" id="GO:0016491">
    <property type="term" value="F:oxidoreductase activity"/>
    <property type="evidence" value="ECO:0007669"/>
    <property type="project" value="UniProtKB-KW"/>
</dbReference>
<name>A0ABW0AQS3_9ACTN</name>
<dbReference type="Gene3D" id="3.50.50.60">
    <property type="entry name" value="FAD/NAD(P)-binding domain"/>
    <property type="match status" value="1"/>
</dbReference>
<keyword evidence="3" id="KW-0560">Oxidoreductase</keyword>
<evidence type="ECO:0000259" key="2">
    <source>
        <dbReference type="Pfam" id="PF01494"/>
    </source>
</evidence>